<sequence>MPIDDFNITHEQAAQRLTNIWQAQNLVERQEWDLQQEEDDKVNRQDQEWHQQQEEEHQHLLEEEKELTREEEWKKNFPPVQQGSHIFRHSKTTVSACYPQTQKG</sequence>
<feature type="region of interest" description="Disordered" evidence="1">
    <location>
        <begin position="33"/>
        <end position="104"/>
    </location>
</feature>
<organism evidence="2 3">
    <name type="scientific">Paxillus rubicundulus Ve08.2h10</name>
    <dbReference type="NCBI Taxonomy" id="930991"/>
    <lineage>
        <taxon>Eukaryota</taxon>
        <taxon>Fungi</taxon>
        <taxon>Dikarya</taxon>
        <taxon>Basidiomycota</taxon>
        <taxon>Agaricomycotina</taxon>
        <taxon>Agaricomycetes</taxon>
        <taxon>Agaricomycetidae</taxon>
        <taxon>Boletales</taxon>
        <taxon>Paxilineae</taxon>
        <taxon>Paxillaceae</taxon>
        <taxon>Paxillus</taxon>
    </lineage>
</organism>
<reference evidence="2 3" key="1">
    <citation type="submission" date="2014-04" db="EMBL/GenBank/DDBJ databases">
        <authorList>
            <consortium name="DOE Joint Genome Institute"/>
            <person name="Kuo A."/>
            <person name="Kohler A."/>
            <person name="Jargeat P."/>
            <person name="Nagy L.G."/>
            <person name="Floudas D."/>
            <person name="Copeland A."/>
            <person name="Barry K.W."/>
            <person name="Cichocki N."/>
            <person name="Veneault-Fourrey C."/>
            <person name="LaButti K."/>
            <person name="Lindquist E.A."/>
            <person name="Lipzen A."/>
            <person name="Lundell T."/>
            <person name="Morin E."/>
            <person name="Murat C."/>
            <person name="Sun H."/>
            <person name="Tunlid A."/>
            <person name="Henrissat B."/>
            <person name="Grigoriev I.V."/>
            <person name="Hibbett D.S."/>
            <person name="Martin F."/>
            <person name="Nordberg H.P."/>
            <person name="Cantor M.N."/>
            <person name="Hua S.X."/>
        </authorList>
    </citation>
    <scope>NUCLEOTIDE SEQUENCE [LARGE SCALE GENOMIC DNA]</scope>
    <source>
        <strain evidence="2 3">Ve08.2h10</strain>
    </source>
</reference>
<accession>A0A0D0CXG0</accession>
<feature type="compositionally biased region" description="Basic and acidic residues" evidence="1">
    <location>
        <begin position="41"/>
        <end position="75"/>
    </location>
</feature>
<feature type="compositionally biased region" description="Polar residues" evidence="1">
    <location>
        <begin position="92"/>
        <end position="104"/>
    </location>
</feature>
<evidence type="ECO:0000313" key="2">
    <source>
        <dbReference type="EMBL" id="KIK75836.1"/>
    </source>
</evidence>
<protein>
    <submittedName>
        <fullName evidence="2">Uncharacterized protein</fullName>
    </submittedName>
</protein>
<dbReference type="HOGENOM" id="CLU_2250925_0_0_1"/>
<keyword evidence="3" id="KW-1185">Reference proteome</keyword>
<reference evidence="3" key="2">
    <citation type="submission" date="2015-01" db="EMBL/GenBank/DDBJ databases">
        <title>Evolutionary Origins and Diversification of the Mycorrhizal Mutualists.</title>
        <authorList>
            <consortium name="DOE Joint Genome Institute"/>
            <consortium name="Mycorrhizal Genomics Consortium"/>
            <person name="Kohler A."/>
            <person name="Kuo A."/>
            <person name="Nagy L.G."/>
            <person name="Floudas D."/>
            <person name="Copeland A."/>
            <person name="Barry K.W."/>
            <person name="Cichocki N."/>
            <person name="Veneault-Fourrey C."/>
            <person name="LaButti K."/>
            <person name="Lindquist E.A."/>
            <person name="Lipzen A."/>
            <person name="Lundell T."/>
            <person name="Morin E."/>
            <person name="Murat C."/>
            <person name="Riley R."/>
            <person name="Ohm R."/>
            <person name="Sun H."/>
            <person name="Tunlid A."/>
            <person name="Henrissat B."/>
            <person name="Grigoriev I.V."/>
            <person name="Hibbett D.S."/>
            <person name="Martin F."/>
        </authorList>
    </citation>
    <scope>NUCLEOTIDE SEQUENCE [LARGE SCALE GENOMIC DNA]</scope>
    <source>
        <strain evidence="3">Ve08.2h10</strain>
    </source>
</reference>
<evidence type="ECO:0000256" key="1">
    <source>
        <dbReference type="SAM" id="MobiDB-lite"/>
    </source>
</evidence>
<proteinExistence type="predicted"/>
<dbReference type="InParanoid" id="A0A0D0CXG0"/>
<dbReference type="EMBL" id="KN827828">
    <property type="protein sequence ID" value="KIK75836.1"/>
    <property type="molecule type" value="Genomic_DNA"/>
</dbReference>
<name>A0A0D0CXG0_9AGAM</name>
<evidence type="ECO:0000313" key="3">
    <source>
        <dbReference type="Proteomes" id="UP000054538"/>
    </source>
</evidence>
<dbReference type="Proteomes" id="UP000054538">
    <property type="component" value="Unassembled WGS sequence"/>
</dbReference>
<dbReference type="AlphaFoldDB" id="A0A0D0CXG0"/>
<gene>
    <name evidence="2" type="ORF">PAXRUDRAFT_18641</name>
</gene>